<keyword evidence="5 6" id="KW-0472">Membrane</keyword>
<evidence type="ECO:0000256" key="3">
    <source>
        <dbReference type="ARBA" id="ARBA00022692"/>
    </source>
</evidence>
<dbReference type="InterPro" id="IPR022791">
    <property type="entry name" value="L-PG_synthase/AglD"/>
</dbReference>
<accession>A0AAP3XS31</accession>
<feature type="transmembrane region" description="Helical" evidence="6">
    <location>
        <begin position="23"/>
        <end position="45"/>
    </location>
</feature>
<evidence type="ECO:0000313" key="7">
    <source>
        <dbReference type="EMBL" id="MDF1587013.1"/>
    </source>
</evidence>
<feature type="transmembrane region" description="Helical" evidence="6">
    <location>
        <begin position="224"/>
        <end position="251"/>
    </location>
</feature>
<feature type="transmembrane region" description="Helical" evidence="6">
    <location>
        <begin position="139"/>
        <end position="160"/>
    </location>
</feature>
<evidence type="ECO:0000256" key="5">
    <source>
        <dbReference type="ARBA" id="ARBA00023136"/>
    </source>
</evidence>
<evidence type="ECO:0000313" key="8">
    <source>
        <dbReference type="Proteomes" id="UP001301140"/>
    </source>
</evidence>
<keyword evidence="2" id="KW-1003">Cell membrane</keyword>
<name>A0AAP3XS31_9PROT</name>
<proteinExistence type="predicted"/>
<dbReference type="EMBL" id="JARGEQ010000104">
    <property type="protein sequence ID" value="MDF1587013.1"/>
    <property type="molecule type" value="Genomic_DNA"/>
</dbReference>
<dbReference type="PANTHER" id="PTHR40277:SF1">
    <property type="entry name" value="BLL5419 PROTEIN"/>
    <property type="match status" value="1"/>
</dbReference>
<dbReference type="AlphaFoldDB" id="A0AAP3XS31"/>
<evidence type="ECO:0000256" key="1">
    <source>
        <dbReference type="ARBA" id="ARBA00004651"/>
    </source>
</evidence>
<dbReference type="RefSeq" id="WP_327789436.1">
    <property type="nucleotide sequence ID" value="NZ_JARGEQ010000104.1"/>
</dbReference>
<reference evidence="7 8" key="1">
    <citation type="submission" date="2023-03" db="EMBL/GenBank/DDBJ databases">
        <title>YIM 152171 draft genome.</title>
        <authorList>
            <person name="Yang Z."/>
        </authorList>
    </citation>
    <scope>NUCLEOTIDE SEQUENCE [LARGE SCALE GENOMIC DNA]</scope>
    <source>
        <strain evidence="7 8">YIM 152171</strain>
    </source>
</reference>
<feature type="transmembrane region" description="Helical" evidence="6">
    <location>
        <begin position="97"/>
        <end position="118"/>
    </location>
</feature>
<gene>
    <name evidence="7" type="ORF">PZ740_11550</name>
</gene>
<sequence>MTDVPMMSGPAPSARSGKGKGPVWLKLGVTVVVLGILLWTLDVSALPGLIAGADVRLLGLLLASLFVERVFAAYRWWVLLRPNAPGLPFAPVLRISFISNYLGAFMPGGVGIDMLRVWGLSRHASDLPLALSSIVVERIFGLAGMFALIPVGLLMAPVGLPREVEILLMLAAGGLVLASIALYLQSVRRLARRLLLAVKPLHRLNDALGGITGKLDAYARVPWTLVYSALLGCVNQLLRAVSFVIGGWALGLSIDPGLLVAIVPIAILVALLPISFGGLGPREATFVGLLGVAGVAPAGAFALILVREALNLLTALPGAWLFFRHGASIKAAPAAAGDAFAGSLATHGADR</sequence>
<protein>
    <submittedName>
        <fullName evidence="7">Lysylphosphatidylglycerol synthase transmembrane domain-containing protein</fullName>
    </submittedName>
</protein>
<dbReference type="GO" id="GO:0005886">
    <property type="term" value="C:plasma membrane"/>
    <property type="evidence" value="ECO:0007669"/>
    <property type="project" value="UniProtKB-SubCell"/>
</dbReference>
<feature type="transmembrane region" description="Helical" evidence="6">
    <location>
        <begin position="57"/>
        <end position="77"/>
    </location>
</feature>
<comment type="caution">
    <text evidence="7">The sequence shown here is derived from an EMBL/GenBank/DDBJ whole genome shotgun (WGS) entry which is preliminary data.</text>
</comment>
<comment type="subcellular location">
    <subcellularLocation>
        <location evidence="1">Cell membrane</location>
        <topology evidence="1">Multi-pass membrane protein</topology>
    </subcellularLocation>
</comment>
<feature type="transmembrane region" description="Helical" evidence="6">
    <location>
        <begin position="286"/>
        <end position="306"/>
    </location>
</feature>
<evidence type="ECO:0000256" key="2">
    <source>
        <dbReference type="ARBA" id="ARBA00022475"/>
    </source>
</evidence>
<dbReference type="PANTHER" id="PTHR40277">
    <property type="entry name" value="BLL5419 PROTEIN"/>
    <property type="match status" value="1"/>
</dbReference>
<evidence type="ECO:0000256" key="4">
    <source>
        <dbReference type="ARBA" id="ARBA00022989"/>
    </source>
</evidence>
<keyword evidence="8" id="KW-1185">Reference proteome</keyword>
<keyword evidence="4 6" id="KW-1133">Transmembrane helix</keyword>
<organism evidence="7 8">
    <name type="scientific">Marinimicrococcus flavescens</name>
    <dbReference type="NCBI Taxonomy" id="3031815"/>
    <lineage>
        <taxon>Bacteria</taxon>
        <taxon>Pseudomonadati</taxon>
        <taxon>Pseudomonadota</taxon>
        <taxon>Alphaproteobacteria</taxon>
        <taxon>Geminicoccales</taxon>
        <taxon>Geminicoccaceae</taxon>
        <taxon>Marinimicrococcus</taxon>
    </lineage>
</organism>
<feature type="transmembrane region" description="Helical" evidence="6">
    <location>
        <begin position="166"/>
        <end position="184"/>
    </location>
</feature>
<keyword evidence="3 6" id="KW-0812">Transmembrane</keyword>
<evidence type="ECO:0000256" key="6">
    <source>
        <dbReference type="SAM" id="Phobius"/>
    </source>
</evidence>
<dbReference type="Pfam" id="PF03706">
    <property type="entry name" value="LPG_synthase_TM"/>
    <property type="match status" value="1"/>
</dbReference>
<feature type="transmembrane region" description="Helical" evidence="6">
    <location>
        <begin position="257"/>
        <end position="279"/>
    </location>
</feature>
<dbReference type="Proteomes" id="UP001301140">
    <property type="component" value="Unassembled WGS sequence"/>
</dbReference>